<comment type="similarity">
    <text evidence="8 9">Belongs to the helicase family. DinG subfamily. Type 2 sub-subfamily.</text>
</comment>
<dbReference type="InterPro" id="IPR027417">
    <property type="entry name" value="P-loop_NTPase"/>
</dbReference>
<dbReference type="NCBIfam" id="NF005981">
    <property type="entry name" value="PRK08074.1"/>
    <property type="match status" value="1"/>
</dbReference>
<keyword evidence="14" id="KW-1185">Reference proteome</keyword>
<evidence type="ECO:0000256" key="3">
    <source>
        <dbReference type="ARBA" id="ARBA00022741"/>
    </source>
</evidence>
<dbReference type="SUPFAM" id="SSF52540">
    <property type="entry name" value="P-loop containing nucleoside triphosphate hydrolases"/>
    <property type="match status" value="1"/>
</dbReference>
<evidence type="ECO:0000256" key="2">
    <source>
        <dbReference type="ARBA" id="ARBA00022722"/>
    </source>
</evidence>
<feature type="short sequence motif" description="DEAH box" evidence="8">
    <location>
        <begin position="459"/>
        <end position="462"/>
    </location>
</feature>
<dbReference type="OrthoDB" id="9803913at2"/>
<evidence type="ECO:0000259" key="10">
    <source>
        <dbReference type="PROSITE" id="PS51192"/>
    </source>
</evidence>
<dbReference type="PROSITE" id="PS51193">
    <property type="entry name" value="HELICASE_ATP_BIND_2"/>
    <property type="match status" value="1"/>
</dbReference>
<dbReference type="Gene3D" id="3.30.420.10">
    <property type="entry name" value="Ribonuclease H-like superfamily/Ribonuclease H"/>
    <property type="match status" value="1"/>
</dbReference>
<evidence type="ECO:0000256" key="6">
    <source>
        <dbReference type="ARBA" id="ARBA00022840"/>
    </source>
</evidence>
<comment type="cofactor">
    <cofactor evidence="1">
        <name>[4Fe-4S] cluster</name>
        <dbReference type="ChEBI" id="CHEBI:49883"/>
    </cofactor>
</comment>
<dbReference type="PROSITE" id="PS51192">
    <property type="entry name" value="HELICASE_ATP_BIND_1"/>
    <property type="match status" value="1"/>
</dbReference>
<comment type="catalytic activity">
    <reaction evidence="7">
        <text>ATP + H2O = ADP + phosphate + H(+)</text>
        <dbReference type="Rhea" id="RHEA:13065"/>
        <dbReference type="ChEBI" id="CHEBI:15377"/>
        <dbReference type="ChEBI" id="CHEBI:15378"/>
        <dbReference type="ChEBI" id="CHEBI:30616"/>
        <dbReference type="ChEBI" id="CHEBI:43474"/>
        <dbReference type="ChEBI" id="CHEBI:456216"/>
        <dbReference type="EC" id="5.6.2.3"/>
    </reaction>
</comment>
<sequence length="932" mass="107067">MLNKYVIIDTETTGNAPQKGDKIIQIGAVIIEGDEITDTFSTYIQPFQHIPVFIQQLTGISQQDVEDAPVFSEVAPQLLSILKDAVFVAHNVSFDLNFLNEEFKQAGFPAFHGPVIDTVEWARILYPSAPGYQLSQLADWLDIQHHNPHQADSDAFVTAELWLRLKHKIMSLPKTTRKQLHSIAHVLDSDIGPLLSTSYEQKQAYAIREHDLFRGLAIKRQEERETPAHYELKGESSFFVEGGLLSSVWEDYEKRDGQVKMAEAVKTAFYDQEHALIEAGTGTGKTLSYLVPALYFAKSTGEKVVISTHTITLQDQLMYKEIPLLQKTLPFPFRSVLLKGRHHYLCLRKLKELLTVSPSTYEEALGLAQSLVWILETDTGDVEEINIAGGVSSTFWEKVKSDETIYMESSRPWLEKNFYHRAKEKARHADVIITNHALLFSDLSNNNGVLPRSKYVIIDEAHHLGELASVYLGRGMDYFSMNQILNKIGVQKESGLFHRLMVYEQTDYHHFSTSWYQRRQDHFLLMKYEIDELFRLVAQSCKNNTEKSRTDVGRFSLRYYPSKMNSREWVYIRESMERYTALLHEERMEWEHFHDYLSNKEDIHQNVKEILSEFHTAYEAAWSACETLESLLLEERPNEVYWIESDYKGAANAAYLLARPLDVSEVLADRFFAKKNSVVLTSASLTVNNSFRYMIEEWGLNDFAPMTLRIPSPYHYEKNAKLLIPQDIAAIKDGEKEFIQETAEFIYHAASITQGKMLVLFTSFQMLKKTYYQLKHWDDTGEFSIIGQGVKSGSRSKLIKTFKQNENAILLGTNAFWEGIDIPGEDLRCIIVVRLPFSPPDDPLIEAKMENVKKRGGSPFQDVSLPHAILRFKQGFGRLIRHEQDKGTVIVLDKRIMESNYGKEFLASIPQLPISYEQTDTILNELADFYLT</sequence>
<dbReference type="Pfam" id="PF00929">
    <property type="entry name" value="RNase_T"/>
    <property type="match status" value="1"/>
</dbReference>
<proteinExistence type="inferred from homology"/>
<keyword evidence="2 8" id="KW-0540">Nuclease</keyword>
<dbReference type="CDD" id="cd06127">
    <property type="entry name" value="DEDDh"/>
    <property type="match status" value="1"/>
</dbReference>
<evidence type="ECO:0000313" key="14">
    <source>
        <dbReference type="Proteomes" id="UP000199516"/>
    </source>
</evidence>
<dbReference type="SMART" id="SM00491">
    <property type="entry name" value="HELICc2"/>
    <property type="match status" value="1"/>
</dbReference>
<evidence type="ECO:0000256" key="8">
    <source>
        <dbReference type="HAMAP-Rule" id="MF_02206"/>
    </source>
</evidence>
<protein>
    <recommendedName>
        <fullName evidence="8 9">3'-5' exonuclease DinG</fullName>
        <ecNumber evidence="8 9">3.1.-.-</ecNumber>
    </recommendedName>
</protein>
<dbReference type="STRING" id="930128.SAMN05192532_101416"/>
<evidence type="ECO:0000256" key="9">
    <source>
        <dbReference type="RuleBase" id="RU364106"/>
    </source>
</evidence>
<keyword evidence="5 8" id="KW-0269">Exonuclease</keyword>
<comment type="function">
    <text evidence="8 9">3'-5' exonuclease.</text>
</comment>
<dbReference type="PROSITE" id="PS51194">
    <property type="entry name" value="HELICASE_CTER"/>
    <property type="match status" value="1"/>
</dbReference>
<keyword evidence="13" id="KW-0347">Helicase</keyword>
<dbReference type="SMART" id="SM00479">
    <property type="entry name" value="EXOIII"/>
    <property type="match status" value="1"/>
</dbReference>
<dbReference type="FunFam" id="3.30.420.10:FF:000045">
    <property type="entry name" value="3'-5' exonuclease DinG"/>
    <property type="match status" value="1"/>
</dbReference>
<dbReference type="Gene3D" id="3.40.50.300">
    <property type="entry name" value="P-loop containing nucleotide triphosphate hydrolases"/>
    <property type="match status" value="2"/>
</dbReference>
<dbReference type="GO" id="GO:0005524">
    <property type="term" value="F:ATP binding"/>
    <property type="evidence" value="ECO:0007669"/>
    <property type="project" value="UniProtKB-UniRule"/>
</dbReference>
<dbReference type="PANTHER" id="PTHR11472">
    <property type="entry name" value="DNA REPAIR DEAD HELICASE RAD3/XP-D SUBFAMILY MEMBER"/>
    <property type="match status" value="1"/>
</dbReference>
<evidence type="ECO:0000256" key="1">
    <source>
        <dbReference type="ARBA" id="ARBA00001966"/>
    </source>
</evidence>
<keyword evidence="3 8" id="KW-0547">Nucleotide-binding</keyword>
<dbReference type="InterPro" id="IPR011545">
    <property type="entry name" value="DEAD/DEAH_box_helicase_dom"/>
</dbReference>
<reference evidence="13 14" key="1">
    <citation type="submission" date="2016-10" db="EMBL/GenBank/DDBJ databases">
        <authorList>
            <person name="de Groot N.N."/>
        </authorList>
    </citation>
    <scope>NUCLEOTIDE SEQUENCE [LARGE SCALE GENOMIC DNA]</scope>
    <source>
        <strain evidence="13 14">DSM 23995</strain>
    </source>
</reference>
<dbReference type="InterPro" id="IPR013520">
    <property type="entry name" value="Ribonucl_H"/>
</dbReference>
<dbReference type="RefSeq" id="WP_091656684.1">
    <property type="nucleotide sequence ID" value="NZ_FONT01000001.1"/>
</dbReference>
<dbReference type="InterPro" id="IPR012337">
    <property type="entry name" value="RNaseH-like_sf"/>
</dbReference>
<dbReference type="GO" id="GO:0003887">
    <property type="term" value="F:DNA-directed DNA polymerase activity"/>
    <property type="evidence" value="ECO:0007669"/>
    <property type="project" value="InterPro"/>
</dbReference>
<name>A0A1I1ZVG3_9BACI</name>
<dbReference type="SMART" id="SM00487">
    <property type="entry name" value="DEXDc"/>
    <property type="match status" value="1"/>
</dbReference>
<evidence type="ECO:0000259" key="11">
    <source>
        <dbReference type="PROSITE" id="PS51193"/>
    </source>
</evidence>
<feature type="domain" description="Helicase C-terminal" evidence="12">
    <location>
        <begin position="723"/>
        <end position="927"/>
    </location>
</feature>
<dbReference type="Proteomes" id="UP000199516">
    <property type="component" value="Unassembled WGS sequence"/>
</dbReference>
<dbReference type="InterPro" id="IPR006310">
    <property type="entry name" value="DinG"/>
</dbReference>
<dbReference type="GO" id="GO:0008408">
    <property type="term" value="F:3'-5' exonuclease activity"/>
    <property type="evidence" value="ECO:0007669"/>
    <property type="project" value="UniProtKB-UniRule"/>
</dbReference>
<dbReference type="AlphaFoldDB" id="A0A1I1ZVG3"/>
<dbReference type="NCBIfam" id="TIGR00573">
    <property type="entry name" value="dnaq"/>
    <property type="match status" value="1"/>
</dbReference>
<dbReference type="InterPro" id="IPR006054">
    <property type="entry name" value="DnaQ"/>
</dbReference>
<dbReference type="EC" id="3.1.-.-" evidence="8 9"/>
<keyword evidence="6 8" id="KW-0067">ATP-binding</keyword>
<evidence type="ECO:0000256" key="7">
    <source>
        <dbReference type="ARBA" id="ARBA00048954"/>
    </source>
</evidence>
<evidence type="ECO:0000259" key="12">
    <source>
        <dbReference type="PROSITE" id="PS51194"/>
    </source>
</evidence>
<gene>
    <name evidence="8 9" type="primary">dinG</name>
    <name evidence="13" type="ORF">SAMN05192532_101416</name>
</gene>
<dbReference type="GO" id="GO:0043139">
    <property type="term" value="F:5'-3' DNA helicase activity"/>
    <property type="evidence" value="ECO:0007669"/>
    <property type="project" value="UniProtKB-EC"/>
</dbReference>
<dbReference type="InterPro" id="IPR036397">
    <property type="entry name" value="RNaseH_sf"/>
</dbReference>
<dbReference type="Pfam" id="PF00270">
    <property type="entry name" value="DEAD"/>
    <property type="match status" value="1"/>
</dbReference>
<keyword evidence="4 8" id="KW-0378">Hydrolase</keyword>
<dbReference type="SUPFAM" id="SSF53098">
    <property type="entry name" value="Ribonuclease H-like"/>
    <property type="match status" value="1"/>
</dbReference>
<dbReference type="HAMAP" id="MF_02206">
    <property type="entry name" value="DinG_exonucl"/>
    <property type="match status" value="1"/>
</dbReference>
<dbReference type="GO" id="GO:0003677">
    <property type="term" value="F:DNA binding"/>
    <property type="evidence" value="ECO:0007669"/>
    <property type="project" value="InterPro"/>
</dbReference>
<feature type="domain" description="Helicase ATP-binding" evidence="11">
    <location>
        <begin position="244"/>
        <end position="507"/>
    </location>
</feature>
<dbReference type="NCBIfam" id="TIGR01407">
    <property type="entry name" value="dinG_rel"/>
    <property type="match status" value="1"/>
</dbReference>
<dbReference type="GO" id="GO:0006260">
    <property type="term" value="P:DNA replication"/>
    <property type="evidence" value="ECO:0007669"/>
    <property type="project" value="InterPro"/>
</dbReference>
<feature type="domain" description="Helicase ATP-binding" evidence="10">
    <location>
        <begin position="266"/>
        <end position="472"/>
    </location>
</feature>
<dbReference type="InterPro" id="IPR045028">
    <property type="entry name" value="DinG/Rad3-like"/>
</dbReference>
<dbReference type="GO" id="GO:0016887">
    <property type="term" value="F:ATP hydrolysis activity"/>
    <property type="evidence" value="ECO:0007669"/>
    <property type="project" value="RHEA"/>
</dbReference>
<evidence type="ECO:0000256" key="5">
    <source>
        <dbReference type="ARBA" id="ARBA00022839"/>
    </source>
</evidence>
<dbReference type="Pfam" id="PF13307">
    <property type="entry name" value="Helicase_C_2"/>
    <property type="match status" value="1"/>
</dbReference>
<dbReference type="InterPro" id="IPR014001">
    <property type="entry name" value="Helicase_ATP-bd"/>
</dbReference>
<dbReference type="InterPro" id="IPR001650">
    <property type="entry name" value="Helicase_C-like"/>
</dbReference>
<accession>A0A1I1ZVG3</accession>
<dbReference type="FunFam" id="3.40.50.300:FF:000437">
    <property type="entry name" value="ATP-dependent DNA helicase DinG"/>
    <property type="match status" value="1"/>
</dbReference>
<evidence type="ECO:0000256" key="4">
    <source>
        <dbReference type="ARBA" id="ARBA00022801"/>
    </source>
</evidence>
<dbReference type="InterPro" id="IPR006555">
    <property type="entry name" value="ATP-dep_Helicase_C"/>
</dbReference>
<dbReference type="EMBL" id="FONT01000001">
    <property type="protein sequence ID" value="SFE34540.1"/>
    <property type="molecule type" value="Genomic_DNA"/>
</dbReference>
<dbReference type="InterPro" id="IPR014013">
    <property type="entry name" value="Helic_SF1/SF2_ATP-bd_DinG/Rad3"/>
</dbReference>
<dbReference type="PANTHER" id="PTHR11472:SF34">
    <property type="entry name" value="REGULATOR OF TELOMERE ELONGATION HELICASE 1"/>
    <property type="match status" value="1"/>
</dbReference>
<feature type="binding site" evidence="8">
    <location>
        <begin position="279"/>
        <end position="286"/>
    </location>
    <ligand>
        <name>ATP</name>
        <dbReference type="ChEBI" id="CHEBI:30616"/>
    </ligand>
</feature>
<organism evidence="13 14">
    <name type="scientific">Alteribacillus iranensis</name>
    <dbReference type="NCBI Taxonomy" id="930128"/>
    <lineage>
        <taxon>Bacteria</taxon>
        <taxon>Bacillati</taxon>
        <taxon>Bacillota</taxon>
        <taxon>Bacilli</taxon>
        <taxon>Bacillales</taxon>
        <taxon>Bacillaceae</taxon>
        <taxon>Alteribacillus</taxon>
    </lineage>
</organism>
<evidence type="ECO:0000313" key="13">
    <source>
        <dbReference type="EMBL" id="SFE34540.1"/>
    </source>
</evidence>